<sequence length="496" mass="51941">MRRIGWVGKGVLVAAVAVLSGCAGTRTVSEKDASIHLAASDYQAYAARYLDAKGQPTYDPASLLDALEAGKAFNDAGMWALSRDAFNAAATQLNWKEDTVETPAEVANLIGTTLTSSAFGAYQGKIYQGSLVDYYQAINHLMLGDESNARVDFNRLQVRQGNAQTQLKAYSDTVNASVKTGLADEKSEGAKKSLGEVGPKIADGVKDLPSGLKSSKIRLSAGDAMSAVFRATSSSTSDKRSNVSRDMLKSANAASATRGGNAVLAYLSRELQQGKGVLKNKVIVLYEDGVGPGFKEFRIDLPLFIVSDKVTYSGIALPQFVRGQAAYGSLKVGSGKTQQETAVLTDLNEVAGLEFDAGYKGVVAKAVISTVLKTTAQAAVNNQIDKQKADPLVAGLLKLGTGAVQYALTKADVRAWANLPDTLQMVVVDRPKDGLLTLAAAQGESLAQIPLQEDVNTLVLVKASGTAGKPAVYVQPLPAQAPVTQAAAPVKVAGGL</sequence>
<accession>A0ABM8LE78</accession>
<gene>
    <name evidence="1" type="ORF">LMG3415_02930</name>
</gene>
<organism evidence="1 2">
    <name type="scientific">Achromobacter mucicolens</name>
    <dbReference type="NCBI Taxonomy" id="1389922"/>
    <lineage>
        <taxon>Bacteria</taxon>
        <taxon>Pseudomonadati</taxon>
        <taxon>Pseudomonadota</taxon>
        <taxon>Betaproteobacteria</taxon>
        <taxon>Burkholderiales</taxon>
        <taxon>Alcaligenaceae</taxon>
        <taxon>Achromobacter</taxon>
    </lineage>
</organism>
<dbReference type="RefSeq" id="WP_180098971.1">
    <property type="nucleotide sequence ID" value="NZ_CADIKR010000003.1"/>
</dbReference>
<evidence type="ECO:0008006" key="3">
    <source>
        <dbReference type="Google" id="ProtNLM"/>
    </source>
</evidence>
<proteinExistence type="predicted"/>
<reference evidence="1 2" key="1">
    <citation type="submission" date="2020-04" db="EMBL/GenBank/DDBJ databases">
        <authorList>
            <person name="De Canck E."/>
        </authorList>
    </citation>
    <scope>NUCLEOTIDE SEQUENCE [LARGE SCALE GENOMIC DNA]</scope>
    <source>
        <strain evidence="1 2">LMG 3415</strain>
    </source>
</reference>
<comment type="caution">
    <text evidence="1">The sequence shown here is derived from an EMBL/GenBank/DDBJ whole genome shotgun (WGS) entry which is preliminary data.</text>
</comment>
<name>A0ABM8LE78_9BURK</name>
<dbReference type="EMBL" id="CADIKR010000003">
    <property type="protein sequence ID" value="CAB3870789.1"/>
    <property type="molecule type" value="Genomic_DNA"/>
</dbReference>
<protein>
    <recommendedName>
        <fullName evidence="3">Lipoprotein</fullName>
    </recommendedName>
</protein>
<dbReference type="PROSITE" id="PS51257">
    <property type="entry name" value="PROKAR_LIPOPROTEIN"/>
    <property type="match status" value="1"/>
</dbReference>
<keyword evidence="2" id="KW-1185">Reference proteome</keyword>
<evidence type="ECO:0000313" key="2">
    <source>
        <dbReference type="Proteomes" id="UP000507140"/>
    </source>
</evidence>
<evidence type="ECO:0000313" key="1">
    <source>
        <dbReference type="EMBL" id="CAB3870789.1"/>
    </source>
</evidence>
<dbReference type="Proteomes" id="UP000507140">
    <property type="component" value="Unassembled WGS sequence"/>
</dbReference>